<organism evidence="2 3">
    <name type="scientific">Chryseobacterium indicum</name>
    <dbReference type="NCBI Taxonomy" id="2766954"/>
    <lineage>
        <taxon>Bacteria</taxon>
        <taxon>Pseudomonadati</taxon>
        <taxon>Bacteroidota</taxon>
        <taxon>Flavobacteriia</taxon>
        <taxon>Flavobacteriales</taxon>
        <taxon>Weeksellaceae</taxon>
        <taxon>Chryseobacterium group</taxon>
        <taxon>Chryseobacterium</taxon>
    </lineage>
</organism>
<protein>
    <recommendedName>
        <fullName evidence="4">Tetratricopeptide repeat protein</fullName>
    </recommendedName>
</protein>
<dbReference type="Proteomes" id="UP001430374">
    <property type="component" value="Unassembled WGS sequence"/>
</dbReference>
<keyword evidence="1" id="KW-0472">Membrane</keyword>
<dbReference type="SUPFAM" id="SSF46894">
    <property type="entry name" value="C-terminal effector domain of the bipartite response regulators"/>
    <property type="match status" value="1"/>
</dbReference>
<accession>A0ABS9CBI3</accession>
<evidence type="ECO:0000313" key="2">
    <source>
        <dbReference type="EMBL" id="MCF2221527.1"/>
    </source>
</evidence>
<feature type="transmembrane region" description="Helical" evidence="1">
    <location>
        <begin position="330"/>
        <end position="347"/>
    </location>
</feature>
<evidence type="ECO:0000256" key="1">
    <source>
        <dbReference type="SAM" id="Phobius"/>
    </source>
</evidence>
<dbReference type="Gene3D" id="1.25.40.10">
    <property type="entry name" value="Tetratricopeptide repeat domain"/>
    <property type="match status" value="1"/>
</dbReference>
<comment type="caution">
    <text evidence="2">The sequence shown here is derived from an EMBL/GenBank/DDBJ whole genome shotgun (WGS) entry which is preliminary data.</text>
</comment>
<gene>
    <name evidence="2" type="ORF">H9Q08_19865</name>
</gene>
<dbReference type="InterPro" id="IPR011990">
    <property type="entry name" value="TPR-like_helical_dom_sf"/>
</dbReference>
<evidence type="ECO:0000313" key="3">
    <source>
        <dbReference type="Proteomes" id="UP001430374"/>
    </source>
</evidence>
<proteinExistence type="predicted"/>
<reference evidence="2" key="1">
    <citation type="submission" date="2021-08" db="EMBL/GenBank/DDBJ databases">
        <title>Complete genome sequence of Chryseobacterium sp strain PS-8.</title>
        <authorList>
            <person name="Das S.K."/>
        </authorList>
    </citation>
    <scope>NUCLEOTIDE SEQUENCE</scope>
    <source>
        <strain evidence="2">PS-8</strain>
    </source>
</reference>
<dbReference type="InterPro" id="IPR016032">
    <property type="entry name" value="Sig_transdc_resp-reg_C-effctor"/>
</dbReference>
<keyword evidence="3" id="KW-1185">Reference proteome</keyword>
<name>A0ABS9CBI3_9FLAO</name>
<keyword evidence="1" id="KW-1133">Transmembrane helix</keyword>
<sequence length="467" mass="54995">MKKFISFFYLLVSILLFGQSKDAIKQIDDKIAVYSKAKFENKEKELTEVYYQAKDIDYKKGQINALLLLCNYYINKKESYDEIIEKGRKAEKIADYTDDYVSLSVVKSYIGTAFAELGLLEESRKKLIESIKYSHNISDREEKNIINYNNHKYLAEYYQFQNKKDSVFYHLTNLFQISKEISVSSIYKNDFTTQSHLKLAEFCITENIPDKAISHLNAVERIHKNHFLEAEFLFLMGKALSLKKDDEKVLDYYVRADSAASKIGFAQLKARVYDDIANYYNRKKDLKQYIKYLKESRKIKNSLDEIKKSQIDRIDLNDYNQSSFSEENKTYIVFFVIVFCLIIFVFYKKNIFLRKSSIQNTEDHGPDLIEKISISELTLLANEKNPAFYNKFKEAFPDFEDNILRINPTLKSLDLEICAYIKLHFSTKQIASIKNTSVRAIEGRKYRIRKALHITQDENMYVWFSNI</sequence>
<dbReference type="RefSeq" id="WP_235132815.1">
    <property type="nucleotide sequence ID" value="NZ_JACSGT010000003.1"/>
</dbReference>
<dbReference type="SUPFAM" id="SSF48452">
    <property type="entry name" value="TPR-like"/>
    <property type="match status" value="1"/>
</dbReference>
<dbReference type="EMBL" id="JACSGT010000003">
    <property type="protein sequence ID" value="MCF2221527.1"/>
    <property type="molecule type" value="Genomic_DNA"/>
</dbReference>
<evidence type="ECO:0008006" key="4">
    <source>
        <dbReference type="Google" id="ProtNLM"/>
    </source>
</evidence>
<keyword evidence="1" id="KW-0812">Transmembrane</keyword>